<protein>
    <submittedName>
        <fullName evidence="2">Uncharacterized protein</fullName>
    </submittedName>
</protein>
<comment type="caution">
    <text evidence="2">The sequence shown here is derived from an EMBL/GenBank/DDBJ whole genome shotgun (WGS) entry which is preliminary data.</text>
</comment>
<proteinExistence type="predicted"/>
<dbReference type="Proteomes" id="UP001501759">
    <property type="component" value="Unassembled WGS sequence"/>
</dbReference>
<feature type="region of interest" description="Disordered" evidence="1">
    <location>
        <begin position="1"/>
        <end position="22"/>
    </location>
</feature>
<gene>
    <name evidence="2" type="ORF">GCM10023335_81020</name>
</gene>
<organism evidence="2 3">
    <name type="scientific">Streptomyces siamensis</name>
    <dbReference type="NCBI Taxonomy" id="1274986"/>
    <lineage>
        <taxon>Bacteria</taxon>
        <taxon>Bacillati</taxon>
        <taxon>Actinomycetota</taxon>
        <taxon>Actinomycetes</taxon>
        <taxon>Kitasatosporales</taxon>
        <taxon>Streptomycetaceae</taxon>
        <taxon>Streptomyces</taxon>
    </lineage>
</organism>
<feature type="region of interest" description="Disordered" evidence="1">
    <location>
        <begin position="44"/>
        <end position="64"/>
    </location>
</feature>
<evidence type="ECO:0000256" key="1">
    <source>
        <dbReference type="SAM" id="MobiDB-lite"/>
    </source>
</evidence>
<evidence type="ECO:0000313" key="3">
    <source>
        <dbReference type="Proteomes" id="UP001501759"/>
    </source>
</evidence>
<dbReference type="EMBL" id="BAABKB010000044">
    <property type="protein sequence ID" value="GAA5035314.1"/>
    <property type="molecule type" value="Genomic_DNA"/>
</dbReference>
<reference evidence="3" key="1">
    <citation type="journal article" date="2019" name="Int. J. Syst. Evol. Microbiol.">
        <title>The Global Catalogue of Microorganisms (GCM) 10K type strain sequencing project: providing services to taxonomists for standard genome sequencing and annotation.</title>
        <authorList>
            <consortium name="The Broad Institute Genomics Platform"/>
            <consortium name="The Broad Institute Genome Sequencing Center for Infectious Disease"/>
            <person name="Wu L."/>
            <person name="Ma J."/>
        </authorList>
    </citation>
    <scope>NUCLEOTIDE SEQUENCE [LARGE SCALE GENOMIC DNA]</scope>
    <source>
        <strain evidence="3">JCM 18409</strain>
    </source>
</reference>
<evidence type="ECO:0000313" key="2">
    <source>
        <dbReference type="EMBL" id="GAA5035314.1"/>
    </source>
</evidence>
<accession>A0ABP9JNQ9</accession>
<sequence length="78" mass="8160">MTTAATTTSTTPAGFASATDDTSAATATAPHFLRALAGRLLPARRTYPGTPAPFLREDSAEPGQEGPDVWLAFLRLRA</sequence>
<keyword evidence="3" id="KW-1185">Reference proteome</keyword>
<name>A0ABP9JNQ9_9ACTN</name>